<feature type="non-terminal residue" evidence="1">
    <location>
        <position position="1"/>
    </location>
</feature>
<dbReference type="Proteomes" id="UP000076532">
    <property type="component" value="Unassembled WGS sequence"/>
</dbReference>
<dbReference type="AlphaFoldDB" id="A0A166I0P7"/>
<proteinExistence type="predicted"/>
<sequence>ALPDWIEEAMRYLLEMCNDIQWTALLLKWVELESQLGFLKGRSRSNQLSVTNRPAQIGIWIHQSRPWDAMPVIGHNVVEDYSISWWLWWRSLQPAWRAETLSRDLRGKGQFTWQETRKGSSSGFFLVILSLGWWL</sequence>
<feature type="non-terminal residue" evidence="1">
    <location>
        <position position="135"/>
    </location>
</feature>
<evidence type="ECO:0000313" key="2">
    <source>
        <dbReference type="Proteomes" id="UP000076532"/>
    </source>
</evidence>
<reference evidence="1 2" key="1">
    <citation type="journal article" date="2016" name="Mol. Biol. Evol.">
        <title>Comparative Genomics of Early-Diverging Mushroom-Forming Fungi Provides Insights into the Origins of Lignocellulose Decay Capabilities.</title>
        <authorList>
            <person name="Nagy L.G."/>
            <person name="Riley R."/>
            <person name="Tritt A."/>
            <person name="Adam C."/>
            <person name="Daum C."/>
            <person name="Floudas D."/>
            <person name="Sun H."/>
            <person name="Yadav J.S."/>
            <person name="Pangilinan J."/>
            <person name="Larsson K.H."/>
            <person name="Matsuura K."/>
            <person name="Barry K."/>
            <person name="Labutti K."/>
            <person name="Kuo R."/>
            <person name="Ohm R.A."/>
            <person name="Bhattacharya S.S."/>
            <person name="Shirouzu T."/>
            <person name="Yoshinaga Y."/>
            <person name="Martin F.M."/>
            <person name="Grigoriev I.V."/>
            <person name="Hibbett D.S."/>
        </authorList>
    </citation>
    <scope>NUCLEOTIDE SEQUENCE [LARGE SCALE GENOMIC DNA]</scope>
    <source>
        <strain evidence="1 2">CBS 109695</strain>
    </source>
</reference>
<name>A0A166I0P7_9AGAM</name>
<protein>
    <submittedName>
        <fullName evidence="1">Uncharacterized protein</fullName>
    </submittedName>
</protein>
<accession>A0A166I0P7</accession>
<evidence type="ECO:0000313" key="1">
    <source>
        <dbReference type="EMBL" id="KZP19433.1"/>
    </source>
</evidence>
<dbReference type="EMBL" id="KV417564">
    <property type="protein sequence ID" value="KZP19433.1"/>
    <property type="molecule type" value="Genomic_DNA"/>
</dbReference>
<organism evidence="1 2">
    <name type="scientific">Athelia psychrophila</name>
    <dbReference type="NCBI Taxonomy" id="1759441"/>
    <lineage>
        <taxon>Eukaryota</taxon>
        <taxon>Fungi</taxon>
        <taxon>Dikarya</taxon>
        <taxon>Basidiomycota</taxon>
        <taxon>Agaricomycotina</taxon>
        <taxon>Agaricomycetes</taxon>
        <taxon>Agaricomycetidae</taxon>
        <taxon>Atheliales</taxon>
        <taxon>Atheliaceae</taxon>
        <taxon>Athelia</taxon>
    </lineage>
</organism>
<keyword evidence="2" id="KW-1185">Reference proteome</keyword>
<gene>
    <name evidence="1" type="ORF">FIBSPDRAFT_714354</name>
</gene>
<dbReference type="OrthoDB" id="2803783at2759"/>